<sequence>MSKPTLIVAPGAWYPPTALDPLIAKLTSHGYICKTVAFPSVQQSVEVKGLIADINAVRGLVEPAVNASQDVIVISHSWSGLPTGTKLIFISAFLPDIGHILIGAFGGVPPDWLHPHAWATKNSPATADGYVDISLLHICCGARIEAKVKTAHITWLVVPDQIAASDRNNAGKKI</sequence>
<proteinExistence type="predicted"/>
<dbReference type="InterPro" id="IPR029058">
    <property type="entry name" value="AB_hydrolase_fold"/>
</dbReference>
<protein>
    <recommendedName>
        <fullName evidence="2">AB hydrolase-1 domain-containing protein</fullName>
    </recommendedName>
</protein>
<dbReference type="Gene3D" id="3.40.50.1820">
    <property type="entry name" value="alpha/beta hydrolase"/>
    <property type="match status" value="1"/>
</dbReference>
<accession>A0A5N7CMY2</accession>
<dbReference type="SUPFAM" id="SSF53474">
    <property type="entry name" value="alpha/beta-Hydrolases"/>
    <property type="match status" value="1"/>
</dbReference>
<dbReference type="PANTHER" id="PTHR37017:SF11">
    <property type="entry name" value="ESTERASE_LIPASE_THIOESTERASE DOMAIN-CONTAINING PROTEIN"/>
    <property type="match status" value="1"/>
</dbReference>
<reference evidence="1" key="1">
    <citation type="submission" date="2019-04" db="EMBL/GenBank/DDBJ databases">
        <title>Friends and foes A comparative genomics studyof 23 Aspergillus species from section Flavi.</title>
        <authorList>
            <consortium name="DOE Joint Genome Institute"/>
            <person name="Kjaerbolling I."/>
            <person name="Vesth T."/>
            <person name="Frisvad J.C."/>
            <person name="Nybo J.L."/>
            <person name="Theobald S."/>
            <person name="Kildgaard S."/>
            <person name="Isbrandt T."/>
            <person name="Kuo A."/>
            <person name="Sato A."/>
            <person name="Lyhne E.K."/>
            <person name="Kogle M.E."/>
            <person name="Wiebenga A."/>
            <person name="Kun R.S."/>
            <person name="Lubbers R.J."/>
            <person name="Makela M.R."/>
            <person name="Barry K."/>
            <person name="Chovatia M."/>
            <person name="Clum A."/>
            <person name="Daum C."/>
            <person name="Haridas S."/>
            <person name="He G."/>
            <person name="LaButti K."/>
            <person name="Lipzen A."/>
            <person name="Mondo S."/>
            <person name="Riley R."/>
            <person name="Salamov A."/>
            <person name="Simmons B.A."/>
            <person name="Magnuson J.K."/>
            <person name="Henrissat B."/>
            <person name="Mortensen U.H."/>
            <person name="Larsen T.O."/>
            <person name="Devries R.P."/>
            <person name="Grigoriev I.V."/>
            <person name="Machida M."/>
            <person name="Baker S.E."/>
            <person name="Andersen M.R."/>
        </authorList>
    </citation>
    <scope>NUCLEOTIDE SEQUENCE [LARGE SCALE GENOMIC DNA]</scope>
    <source>
        <strain evidence="1">IBT 14317</strain>
    </source>
</reference>
<dbReference type="Proteomes" id="UP000326877">
    <property type="component" value="Unassembled WGS sequence"/>
</dbReference>
<gene>
    <name evidence="1" type="ORF">BDV23DRAFT_168689</name>
</gene>
<evidence type="ECO:0008006" key="2">
    <source>
        <dbReference type="Google" id="ProtNLM"/>
    </source>
</evidence>
<dbReference type="OrthoDB" id="408373at2759"/>
<dbReference type="PANTHER" id="PTHR37017">
    <property type="entry name" value="AB HYDROLASE-1 DOMAIN-CONTAINING PROTEIN-RELATED"/>
    <property type="match status" value="1"/>
</dbReference>
<name>A0A5N7CMY2_PETAA</name>
<dbReference type="AlphaFoldDB" id="A0A5N7CMY2"/>
<organism evidence="1">
    <name type="scientific">Petromyces alliaceus</name>
    <name type="common">Aspergillus alliaceus</name>
    <dbReference type="NCBI Taxonomy" id="209559"/>
    <lineage>
        <taxon>Eukaryota</taxon>
        <taxon>Fungi</taxon>
        <taxon>Dikarya</taxon>
        <taxon>Ascomycota</taxon>
        <taxon>Pezizomycotina</taxon>
        <taxon>Eurotiomycetes</taxon>
        <taxon>Eurotiomycetidae</taxon>
        <taxon>Eurotiales</taxon>
        <taxon>Aspergillaceae</taxon>
        <taxon>Aspergillus</taxon>
        <taxon>Aspergillus subgen. Circumdati</taxon>
    </lineage>
</organism>
<evidence type="ECO:0000313" key="1">
    <source>
        <dbReference type="EMBL" id="KAE8395514.1"/>
    </source>
</evidence>
<dbReference type="EMBL" id="ML735218">
    <property type="protein sequence ID" value="KAE8395514.1"/>
    <property type="molecule type" value="Genomic_DNA"/>
</dbReference>
<dbReference type="InterPro" id="IPR052897">
    <property type="entry name" value="Sec-Metab_Biosynth_Hydrolase"/>
</dbReference>